<keyword evidence="6" id="KW-1185">Reference proteome</keyword>
<evidence type="ECO:0000313" key="5">
    <source>
        <dbReference type="EMBL" id="WPU97163.1"/>
    </source>
</evidence>
<evidence type="ECO:0000259" key="4">
    <source>
        <dbReference type="Pfam" id="PF14833"/>
    </source>
</evidence>
<proteinExistence type="predicted"/>
<dbReference type="Gene3D" id="3.40.50.720">
    <property type="entry name" value="NAD(P)-binding Rossmann-like Domain"/>
    <property type="match status" value="1"/>
</dbReference>
<accession>A0ABZ0TYE7</accession>
<keyword evidence="1 5" id="KW-0560">Oxidoreductase</keyword>
<evidence type="ECO:0000313" key="6">
    <source>
        <dbReference type="Proteomes" id="UP001324380"/>
    </source>
</evidence>
<dbReference type="InterPro" id="IPR013328">
    <property type="entry name" value="6PGD_dom2"/>
</dbReference>
<organism evidence="5 6">
    <name type="scientific">Mucilaginibacter sabulilitoris</name>
    <dbReference type="NCBI Taxonomy" id="1173583"/>
    <lineage>
        <taxon>Bacteria</taxon>
        <taxon>Pseudomonadati</taxon>
        <taxon>Bacteroidota</taxon>
        <taxon>Sphingobacteriia</taxon>
        <taxon>Sphingobacteriales</taxon>
        <taxon>Sphingobacteriaceae</taxon>
        <taxon>Mucilaginibacter</taxon>
    </lineage>
</organism>
<evidence type="ECO:0000259" key="3">
    <source>
        <dbReference type="Pfam" id="PF03446"/>
    </source>
</evidence>
<dbReference type="SUPFAM" id="SSF48179">
    <property type="entry name" value="6-phosphogluconate dehydrogenase C-terminal domain-like"/>
    <property type="match status" value="1"/>
</dbReference>
<dbReference type="PANTHER" id="PTHR43580">
    <property type="entry name" value="OXIDOREDUCTASE GLYR1-RELATED"/>
    <property type="match status" value="1"/>
</dbReference>
<dbReference type="InterPro" id="IPR029154">
    <property type="entry name" value="HIBADH-like_NADP-bd"/>
</dbReference>
<dbReference type="SUPFAM" id="SSF51735">
    <property type="entry name" value="NAD(P)-binding Rossmann-fold domains"/>
    <property type="match status" value="1"/>
</dbReference>
<dbReference type="PANTHER" id="PTHR43580:SF8">
    <property type="entry name" value="6-PHOSPHOGLUCONATE DEHYDROGENASE NADP-BINDING DOMAIN-CONTAINING PROTEIN-RELATED"/>
    <property type="match status" value="1"/>
</dbReference>
<dbReference type="InterPro" id="IPR015815">
    <property type="entry name" value="HIBADH-related"/>
</dbReference>
<evidence type="ECO:0000256" key="2">
    <source>
        <dbReference type="ARBA" id="ARBA00023027"/>
    </source>
</evidence>
<dbReference type="PROSITE" id="PS00895">
    <property type="entry name" value="3_HYDROXYISOBUT_DH"/>
    <property type="match status" value="1"/>
</dbReference>
<dbReference type="EMBL" id="CP139558">
    <property type="protein sequence ID" value="WPU97163.1"/>
    <property type="molecule type" value="Genomic_DNA"/>
</dbReference>
<dbReference type="Proteomes" id="UP001324380">
    <property type="component" value="Chromosome"/>
</dbReference>
<dbReference type="PIRSF" id="PIRSF000103">
    <property type="entry name" value="HIBADH"/>
    <property type="match status" value="1"/>
</dbReference>
<dbReference type="InterPro" id="IPR051265">
    <property type="entry name" value="HIBADH-related_NP60_sf"/>
</dbReference>
<dbReference type="Pfam" id="PF14833">
    <property type="entry name" value="NAD_binding_11"/>
    <property type="match status" value="1"/>
</dbReference>
<gene>
    <name evidence="5" type="ORF">SNE25_24810</name>
</gene>
<reference evidence="5 6" key="1">
    <citation type="submission" date="2023-11" db="EMBL/GenBank/DDBJ databases">
        <title>Analysis of the Genomes of Mucilaginibacter gossypii cycad 4 and M. sabulilitoris SNA2: microbes with the potential for plant growth promotion.</title>
        <authorList>
            <person name="Hirsch A.M."/>
            <person name="Humm E."/>
            <person name="Rubbi M."/>
            <person name="Del Vecchio G."/>
            <person name="Ha S.M."/>
            <person name="Pellegrini M."/>
            <person name="Gunsalus R.P."/>
        </authorList>
    </citation>
    <scope>NUCLEOTIDE SEQUENCE [LARGE SCALE GENOMIC DNA]</scope>
    <source>
        <strain evidence="5 6">SNA2</strain>
    </source>
</reference>
<dbReference type="InterPro" id="IPR008927">
    <property type="entry name" value="6-PGluconate_DH-like_C_sf"/>
</dbReference>
<dbReference type="GO" id="GO:0016491">
    <property type="term" value="F:oxidoreductase activity"/>
    <property type="evidence" value="ECO:0007669"/>
    <property type="project" value="UniProtKB-KW"/>
</dbReference>
<dbReference type="InterPro" id="IPR006115">
    <property type="entry name" value="6PGDH_NADP-bd"/>
</dbReference>
<dbReference type="RefSeq" id="WP_321566246.1">
    <property type="nucleotide sequence ID" value="NZ_CP139558.1"/>
</dbReference>
<dbReference type="InterPro" id="IPR002204">
    <property type="entry name" value="3-OH-isobutyrate_DH-rel_CS"/>
</dbReference>
<dbReference type="Gene3D" id="1.10.1040.10">
    <property type="entry name" value="N-(1-d-carboxylethyl)-l-norvaline Dehydrogenase, domain 2"/>
    <property type="match status" value="1"/>
</dbReference>
<dbReference type="Pfam" id="PF03446">
    <property type="entry name" value="NAD_binding_2"/>
    <property type="match status" value="1"/>
</dbReference>
<dbReference type="EC" id="1.1.-.-" evidence="5"/>
<feature type="domain" description="6-phosphogluconate dehydrogenase NADP-binding" evidence="3">
    <location>
        <begin position="5"/>
        <end position="161"/>
    </location>
</feature>
<keyword evidence="2" id="KW-0520">NAD</keyword>
<evidence type="ECO:0000256" key="1">
    <source>
        <dbReference type="ARBA" id="ARBA00023002"/>
    </source>
</evidence>
<feature type="domain" description="3-hydroxyisobutyrate dehydrogenase-like NAD-binding" evidence="4">
    <location>
        <begin position="168"/>
        <end position="282"/>
    </location>
</feature>
<protein>
    <submittedName>
        <fullName evidence="5">NAD(P)-dependent oxidoreductase</fullName>
        <ecNumber evidence="5">1.1.-.-</ecNumber>
    </submittedName>
</protein>
<sequence length="296" mass="31736">MMDKRIGFIGLGNMGINMAKNLISEGYHLQVYNRTLSKADELDAAHITKCNTPADAAEGVHIVITMLADDEILKEITLGNEGILEKLPEHALHISMSTISPETSEQLATLHEEAGSHYLAAPVFGRPEAAEARKLWVCVSGDQHAKDTAKPVLDCLGQGIIDFGDTVGGANVVKVAGNFMIMASMEMMAEAYTLAEKNGLDRTQVAAFFGSTLFNAPIFQNYGKAIAGKQYQPVGFKSKLGYKDARLAFKLSQASETPMPLVNALHGRLLTAVAKGRGDTDWVEGIGRGVSEDAGV</sequence>
<dbReference type="InterPro" id="IPR036291">
    <property type="entry name" value="NAD(P)-bd_dom_sf"/>
</dbReference>
<name>A0ABZ0TYE7_9SPHI</name>